<organism evidence="1 3">
    <name type="scientific">Phaeobacter gallaeciensis</name>
    <dbReference type="NCBI Taxonomy" id="60890"/>
    <lineage>
        <taxon>Bacteria</taxon>
        <taxon>Pseudomonadati</taxon>
        <taxon>Pseudomonadota</taxon>
        <taxon>Alphaproteobacteria</taxon>
        <taxon>Rhodobacterales</taxon>
        <taxon>Roseobacteraceae</taxon>
        <taxon>Phaeobacter</taxon>
    </lineage>
</organism>
<dbReference type="GO" id="GO:0047617">
    <property type="term" value="F:fatty acyl-CoA hydrolase activity"/>
    <property type="evidence" value="ECO:0007669"/>
    <property type="project" value="TreeGrafter"/>
</dbReference>
<dbReference type="CDD" id="cd00586">
    <property type="entry name" value="4HBT"/>
    <property type="match status" value="1"/>
</dbReference>
<dbReference type="Proteomes" id="UP000092565">
    <property type="component" value="Chromosome"/>
</dbReference>
<dbReference type="Pfam" id="PF13279">
    <property type="entry name" value="4HBT_2"/>
    <property type="match status" value="1"/>
</dbReference>
<dbReference type="PANTHER" id="PTHR31793">
    <property type="entry name" value="4-HYDROXYBENZOYL-COA THIOESTERASE FAMILY MEMBER"/>
    <property type="match status" value="1"/>
</dbReference>
<evidence type="ECO:0000313" key="2">
    <source>
        <dbReference type="EMBL" id="MDE4167967.1"/>
    </source>
</evidence>
<gene>
    <name evidence="1" type="ORF">JL2886_01050</name>
    <name evidence="2" type="ORF">PXK24_19930</name>
</gene>
<name>A0A1B0ZPC6_9RHOB</name>
<evidence type="ECO:0000313" key="4">
    <source>
        <dbReference type="Proteomes" id="UP001218364"/>
    </source>
</evidence>
<dbReference type="Proteomes" id="UP001218364">
    <property type="component" value="Unassembled WGS sequence"/>
</dbReference>
<dbReference type="RefSeq" id="WP_065271023.1">
    <property type="nucleotide sequence ID" value="NZ_CP015124.1"/>
</dbReference>
<dbReference type="EMBL" id="CP015124">
    <property type="protein sequence ID" value="ANP35971.1"/>
    <property type="molecule type" value="Genomic_DNA"/>
</dbReference>
<reference evidence="1 3" key="1">
    <citation type="submission" date="2016-04" db="EMBL/GenBank/DDBJ databases">
        <authorList>
            <person name="Evans L.H."/>
            <person name="Alamgir A."/>
            <person name="Owens N."/>
            <person name="Weber N.D."/>
            <person name="Virtaneva K."/>
            <person name="Barbian K."/>
            <person name="Babar A."/>
            <person name="Rosenke K."/>
        </authorList>
    </citation>
    <scope>NUCLEOTIDE SEQUENCE [LARGE SCALE GENOMIC DNA]</scope>
    <source>
        <strain evidence="1 3">JL2886</strain>
    </source>
</reference>
<keyword evidence="3" id="KW-1185">Reference proteome</keyword>
<reference evidence="2 4" key="2">
    <citation type="submission" date="2023-02" db="EMBL/GenBank/DDBJ databases">
        <title>Population genomics of bacteria associated with diatom.</title>
        <authorList>
            <person name="Xie J."/>
            <person name="Wang H."/>
        </authorList>
    </citation>
    <scope>NUCLEOTIDE SEQUENCE [LARGE SCALE GENOMIC DNA]</scope>
    <source>
        <strain evidence="2 4">PT47_8</strain>
    </source>
</reference>
<dbReference type="InterPro" id="IPR029069">
    <property type="entry name" value="HotDog_dom_sf"/>
</dbReference>
<accession>A0A1B0ZPC6</accession>
<proteinExistence type="predicted"/>
<dbReference type="AlphaFoldDB" id="A0A1B0ZPC6"/>
<dbReference type="Gene3D" id="3.10.129.10">
    <property type="entry name" value="Hotdog Thioesterase"/>
    <property type="match status" value="1"/>
</dbReference>
<dbReference type="OrthoDB" id="9803287at2"/>
<evidence type="ECO:0000313" key="3">
    <source>
        <dbReference type="Proteomes" id="UP000092565"/>
    </source>
</evidence>
<protein>
    <submittedName>
        <fullName evidence="2">Thioesterase family protein</fullName>
    </submittedName>
</protein>
<sequence length="155" mass="17421">MSTFRVHEEPLQQEWLDAYGHLNEAYYLVPFSNATWKLQDRFGIGTAYFEETGCALYTLETHLRYVGEVRAPATLSIEAAILGVDSKRLQIGHTMWSADQECATFECMLLHYDTRQQRATAFPEAIYNSLLDAVLSPAPEWAGRAVRQLCGAVAG</sequence>
<dbReference type="PANTHER" id="PTHR31793:SF2">
    <property type="entry name" value="BLR1345 PROTEIN"/>
    <property type="match status" value="1"/>
</dbReference>
<dbReference type="SUPFAM" id="SSF54637">
    <property type="entry name" value="Thioesterase/thiol ester dehydrase-isomerase"/>
    <property type="match status" value="1"/>
</dbReference>
<evidence type="ECO:0000313" key="1">
    <source>
        <dbReference type="EMBL" id="ANP35971.1"/>
    </source>
</evidence>
<dbReference type="InterPro" id="IPR050563">
    <property type="entry name" value="4-hydroxybenzoyl-CoA_TE"/>
</dbReference>
<dbReference type="EMBL" id="JARCJK010000017">
    <property type="protein sequence ID" value="MDE4167967.1"/>
    <property type="molecule type" value="Genomic_DNA"/>
</dbReference>